<evidence type="ECO:0000256" key="1">
    <source>
        <dbReference type="ARBA" id="ARBA00004370"/>
    </source>
</evidence>
<feature type="domain" description="Penicillin-binding protein transpeptidase" evidence="4">
    <location>
        <begin position="266"/>
        <end position="575"/>
    </location>
</feature>
<dbReference type="PANTHER" id="PTHR30627:SF1">
    <property type="entry name" value="PEPTIDOGLYCAN D,D-TRANSPEPTIDASE FTSI"/>
    <property type="match status" value="1"/>
</dbReference>
<dbReference type="Pfam" id="PF00905">
    <property type="entry name" value="Transpeptidase"/>
    <property type="match status" value="1"/>
</dbReference>
<dbReference type="Gene3D" id="3.90.1310.10">
    <property type="entry name" value="Penicillin-binding protein 2a (Domain 2)"/>
    <property type="match status" value="1"/>
</dbReference>
<dbReference type="InterPro" id="IPR036138">
    <property type="entry name" value="PBP_dimer_sf"/>
</dbReference>
<dbReference type="AlphaFoldDB" id="A0A934KNI4"/>
<keyword evidence="3" id="KW-0472">Membrane</keyword>
<comment type="similarity">
    <text evidence="2">Belongs to the transpeptidase family.</text>
</comment>
<comment type="subcellular location">
    <subcellularLocation>
        <location evidence="1">Membrane</location>
    </subcellularLocation>
</comment>
<dbReference type="Gene3D" id="3.40.710.10">
    <property type="entry name" value="DD-peptidase/beta-lactamase superfamily"/>
    <property type="match status" value="1"/>
</dbReference>
<evidence type="ECO:0000256" key="3">
    <source>
        <dbReference type="ARBA" id="ARBA00023136"/>
    </source>
</evidence>
<organism evidence="6 7">
    <name type="scientific">Candidatus Amunia macphersoniae</name>
    <dbReference type="NCBI Taxonomy" id="3127014"/>
    <lineage>
        <taxon>Bacteria</taxon>
        <taxon>Bacillati</taxon>
        <taxon>Candidatus Dormiibacterota</taxon>
        <taxon>Candidatus Dormibacteria</taxon>
        <taxon>Candidatus Aeolococcales</taxon>
        <taxon>Candidatus Aeolococcaceae</taxon>
        <taxon>Candidatus Amunia</taxon>
    </lineage>
</organism>
<reference evidence="6 7" key="1">
    <citation type="submission" date="2020-10" db="EMBL/GenBank/DDBJ databases">
        <title>Ca. Dormibacterota MAGs.</title>
        <authorList>
            <person name="Montgomery K."/>
        </authorList>
    </citation>
    <scope>NUCLEOTIDE SEQUENCE [LARGE SCALE GENOMIC DNA]</scope>
    <source>
        <strain evidence="6">Mitchell_Peninsula_5</strain>
    </source>
</reference>
<dbReference type="InterPro" id="IPR012338">
    <property type="entry name" value="Beta-lactam/transpept-like"/>
</dbReference>
<dbReference type="SUPFAM" id="SSF56601">
    <property type="entry name" value="beta-lactamase/transpeptidase-like"/>
    <property type="match status" value="1"/>
</dbReference>
<dbReference type="InterPro" id="IPR050515">
    <property type="entry name" value="Beta-lactam/transpept"/>
</dbReference>
<evidence type="ECO:0000313" key="7">
    <source>
        <dbReference type="Proteomes" id="UP000614410"/>
    </source>
</evidence>
<dbReference type="GO" id="GO:0071555">
    <property type="term" value="P:cell wall organization"/>
    <property type="evidence" value="ECO:0007669"/>
    <property type="project" value="TreeGrafter"/>
</dbReference>
<evidence type="ECO:0000259" key="4">
    <source>
        <dbReference type="Pfam" id="PF00905"/>
    </source>
</evidence>
<dbReference type="Pfam" id="PF03717">
    <property type="entry name" value="PBP_dimer"/>
    <property type="match status" value="1"/>
</dbReference>
<dbReference type="SUPFAM" id="SSF56519">
    <property type="entry name" value="Penicillin binding protein dimerisation domain"/>
    <property type="match status" value="1"/>
</dbReference>
<dbReference type="GO" id="GO:0008658">
    <property type="term" value="F:penicillin binding"/>
    <property type="evidence" value="ECO:0007669"/>
    <property type="project" value="InterPro"/>
</dbReference>
<comment type="caution">
    <text evidence="6">The sequence shown here is derived from an EMBL/GenBank/DDBJ whole genome shotgun (WGS) entry which is preliminary data.</text>
</comment>
<dbReference type="InterPro" id="IPR005311">
    <property type="entry name" value="PBP_dimer"/>
</dbReference>
<name>A0A934KNI4_9BACT</name>
<evidence type="ECO:0000259" key="5">
    <source>
        <dbReference type="Pfam" id="PF03717"/>
    </source>
</evidence>
<evidence type="ECO:0000313" key="6">
    <source>
        <dbReference type="EMBL" id="MBJ7608372.1"/>
    </source>
</evidence>
<sequence length="587" mass="62441">MSRRRNPVPSPRLRGWFVADAPDFRHRSRWLALAFLAMAITLTARLLDVQVRQHSALATAAAALHQKSVVIPATRGRILDSTGRVLVSNRTIYDVYADPGLIQVATRGDVARRLAPALSMDTTSIDSLISKPTRFVYLSKGVSQDVSDRLTALQLPGIVVVPAEQRVYEPSPVGGSSFAANLLGYVNNDGHGQYGLESYYESVLHGSDGRQSTVRDVAGNSITLSNDPQADARNGNDLQLGLDSQVQYWAEQALAQGVASAQASSGTLIMMDTKSGTIKAWAQAPTYDANSYWASPIASLRDLAVANVYEPGSVEKVVTFAGGLNAHAITPGYTFNEGPTTINGATIHDWDNRAHGTINMQYVLDLSLNNGAIKIGQLMGPDAFYSNQLAFGIGAPTGVDLAGEQNVPLPAQPSQSPLDLAEDAFGQHVQVTPVEVLAAINAVANGGVWVQPHAVQAVIDPSTGRSTPVVPTTRRVISAEAAATLSQMMTGVVEDKGGEGSLARIPAFKGQVAGKTGTASVAQNGRYGDNLVVSFAGFLPAKNPQFTMLVVLNYPHEGFVQRFGATLAAPVWKQVAQVTIDQWRILP</sequence>
<dbReference type="InterPro" id="IPR001460">
    <property type="entry name" value="PCN-bd_Tpept"/>
</dbReference>
<dbReference type="EMBL" id="JAEKNN010000012">
    <property type="protein sequence ID" value="MBJ7608372.1"/>
    <property type="molecule type" value="Genomic_DNA"/>
</dbReference>
<evidence type="ECO:0000256" key="2">
    <source>
        <dbReference type="ARBA" id="ARBA00007171"/>
    </source>
</evidence>
<gene>
    <name evidence="6" type="ORF">JF887_02920</name>
</gene>
<protein>
    <submittedName>
        <fullName evidence="6">Penicillin-binding protein 2</fullName>
    </submittedName>
</protein>
<feature type="domain" description="Penicillin-binding protein dimerisation" evidence="5">
    <location>
        <begin position="71"/>
        <end position="223"/>
    </location>
</feature>
<dbReference type="PANTHER" id="PTHR30627">
    <property type="entry name" value="PEPTIDOGLYCAN D,D-TRANSPEPTIDASE"/>
    <property type="match status" value="1"/>
</dbReference>
<dbReference type="GO" id="GO:0005886">
    <property type="term" value="C:plasma membrane"/>
    <property type="evidence" value="ECO:0007669"/>
    <property type="project" value="TreeGrafter"/>
</dbReference>
<proteinExistence type="inferred from homology"/>
<dbReference type="Proteomes" id="UP000614410">
    <property type="component" value="Unassembled WGS sequence"/>
</dbReference>
<dbReference type="Gene3D" id="3.30.450.330">
    <property type="match status" value="1"/>
</dbReference>
<accession>A0A934KNI4</accession>